<dbReference type="Proteomes" id="UP000011074">
    <property type="component" value="Chromosome"/>
</dbReference>
<keyword evidence="7 12" id="KW-0808">Transferase</keyword>
<dbReference type="AlphaFoldDB" id="A0A8A1V384"/>
<dbReference type="SUPFAM" id="SSF53335">
    <property type="entry name" value="S-adenosyl-L-methionine-dependent methyltransferases"/>
    <property type="match status" value="1"/>
</dbReference>
<dbReference type="Gene3D" id="3.40.50.150">
    <property type="entry name" value="Vaccinia Virus protein VP39"/>
    <property type="match status" value="1"/>
</dbReference>
<gene>
    <name evidence="12" type="ORF">SRIM_037920</name>
</gene>
<evidence type="ECO:0000256" key="9">
    <source>
        <dbReference type="ARBA" id="ARBA00030757"/>
    </source>
</evidence>
<evidence type="ECO:0000256" key="6">
    <source>
        <dbReference type="ARBA" id="ARBA00022603"/>
    </source>
</evidence>
<evidence type="ECO:0000256" key="8">
    <source>
        <dbReference type="ARBA" id="ARBA00022691"/>
    </source>
</evidence>
<proteinExistence type="inferred from homology"/>
<dbReference type="Pfam" id="PF01135">
    <property type="entry name" value="PCMT"/>
    <property type="match status" value="1"/>
</dbReference>
<dbReference type="GO" id="GO:0005737">
    <property type="term" value="C:cytoplasm"/>
    <property type="evidence" value="ECO:0007669"/>
    <property type="project" value="UniProtKB-SubCell"/>
</dbReference>
<reference evidence="12" key="2">
    <citation type="submission" date="2020-01" db="EMBL/GenBank/DDBJ databases">
        <authorList>
            <person name="Algora L."/>
            <person name="Schniete J.K."/>
            <person name="MacFadyen A."/>
            <person name="Hoskisson P.A."/>
            <person name="Hunter I.S."/>
            <person name="Herron P.R."/>
        </authorList>
    </citation>
    <scope>NUCLEOTIDE SEQUENCE</scope>
    <source>
        <strain evidence="12">ATCC 10970</strain>
    </source>
</reference>
<evidence type="ECO:0000256" key="5">
    <source>
        <dbReference type="ARBA" id="ARBA00022490"/>
    </source>
</evidence>
<keyword evidence="8" id="KW-0949">S-adenosyl-L-methionine</keyword>
<reference evidence="12" key="3">
    <citation type="journal article" date="2021" name="bioRxiv">
        <title>Bilateral symmetry of linear streptomycete chromosomes.</title>
        <authorList>
            <person name="Algora-Gallardo L."/>
            <person name="Schniete J.K."/>
            <person name="Mark D.R."/>
            <person name="Hunter I.S."/>
            <person name="Herron P.R."/>
        </authorList>
    </citation>
    <scope>NUCLEOTIDE SEQUENCE</scope>
    <source>
        <strain evidence="12">ATCC 10970</strain>
    </source>
</reference>
<evidence type="ECO:0000256" key="11">
    <source>
        <dbReference type="ARBA" id="ARBA00031350"/>
    </source>
</evidence>
<dbReference type="GeneID" id="66859889"/>
<name>A0A8A1V384_STRR1</name>
<protein>
    <recommendedName>
        <fullName evidence="4">Protein-L-isoaspartate O-methyltransferase</fullName>
        <ecNumber evidence="3">2.1.1.77</ecNumber>
    </recommendedName>
    <alternativeName>
        <fullName evidence="11">L-isoaspartyl protein carboxyl methyltransferase</fullName>
    </alternativeName>
    <alternativeName>
        <fullName evidence="9">Protein L-isoaspartyl methyltransferase</fullName>
    </alternativeName>
    <alternativeName>
        <fullName evidence="10">Protein-beta-aspartate methyltransferase</fullName>
    </alternativeName>
</protein>
<dbReference type="PANTHER" id="PTHR11579">
    <property type="entry name" value="PROTEIN-L-ISOASPARTATE O-METHYLTRANSFERASE"/>
    <property type="match status" value="1"/>
</dbReference>
<dbReference type="CDD" id="cd02440">
    <property type="entry name" value="AdoMet_MTases"/>
    <property type="match status" value="1"/>
</dbReference>
<reference evidence="12" key="1">
    <citation type="submission" date="2012-12" db="EMBL/GenBank/DDBJ databases">
        <authorList>
            <person name="Pethick F.E."/>
            <person name="MacFadyen A.C."/>
            <person name="Tang Z."/>
            <person name="Sangal V."/>
            <person name="Tze-Tze L."/>
            <person name="Chu J."/>
            <person name="Guo M."/>
            <person name="Kirby R."/>
            <person name="Hoskisson P.A."/>
            <person name="Herron P.R."/>
            <person name="Hunter I.S."/>
        </authorList>
    </citation>
    <scope>NUCLEOTIDE SEQUENCE</scope>
    <source>
        <strain evidence="12">ATCC 10970</strain>
    </source>
</reference>
<evidence type="ECO:0000256" key="7">
    <source>
        <dbReference type="ARBA" id="ARBA00022679"/>
    </source>
</evidence>
<keyword evidence="6 12" id="KW-0489">Methyltransferase</keyword>
<dbReference type="EC" id="2.1.1.77" evidence="3"/>
<dbReference type="InterPro" id="IPR029063">
    <property type="entry name" value="SAM-dependent_MTases_sf"/>
</dbReference>
<dbReference type="GO" id="GO:0032259">
    <property type="term" value="P:methylation"/>
    <property type="evidence" value="ECO:0007669"/>
    <property type="project" value="UniProtKB-KW"/>
</dbReference>
<dbReference type="PANTHER" id="PTHR11579:SF0">
    <property type="entry name" value="PROTEIN-L-ISOASPARTATE(D-ASPARTATE) O-METHYLTRANSFERASE"/>
    <property type="match status" value="1"/>
</dbReference>
<evidence type="ECO:0000256" key="2">
    <source>
        <dbReference type="ARBA" id="ARBA00005369"/>
    </source>
</evidence>
<evidence type="ECO:0000313" key="13">
    <source>
        <dbReference type="Proteomes" id="UP000011074"/>
    </source>
</evidence>
<evidence type="ECO:0000256" key="4">
    <source>
        <dbReference type="ARBA" id="ARBA00013346"/>
    </source>
</evidence>
<comment type="subcellular location">
    <subcellularLocation>
        <location evidence="1">Cytoplasm</location>
    </subcellularLocation>
</comment>
<evidence type="ECO:0000256" key="1">
    <source>
        <dbReference type="ARBA" id="ARBA00004496"/>
    </source>
</evidence>
<organism evidence="12 13">
    <name type="scientific">Streptomyces rimosus subsp. rimosus (strain ATCC 10970 / DSM 40260 / JCM 4667 / NRRL 2234)</name>
    <dbReference type="NCBI Taxonomy" id="1265868"/>
    <lineage>
        <taxon>Bacteria</taxon>
        <taxon>Bacillati</taxon>
        <taxon>Actinomycetota</taxon>
        <taxon>Actinomycetes</taxon>
        <taxon>Kitasatosporales</taxon>
        <taxon>Streptomycetaceae</taxon>
        <taxon>Streptomyces</taxon>
    </lineage>
</organism>
<evidence type="ECO:0000256" key="10">
    <source>
        <dbReference type="ARBA" id="ARBA00031323"/>
    </source>
</evidence>
<evidence type="ECO:0000256" key="3">
    <source>
        <dbReference type="ARBA" id="ARBA00011890"/>
    </source>
</evidence>
<sequence length="292" mass="32505">MTASVPGPAELREECATGIAAYGYFDEQEWLRDAFLAVPREHFVPRRVWWPKADDDGRYPVLDRDEQPERWLKAVYRPLTALITQVADGAVRIEDGPTASSDFTSSISCPAVVVNMLRHLAPQAGDRILEIGTGTGYSTALLCERVGAEHVVTVEIQEALAKRAEERLGALGYRPQVVCADGEQGWEPGAPYDRLLSTAGVRQVPPAWLRQVRPGGLIITPLATPMRCDVLAWLRPDGQGGGEGGLIDTVHFMKTHSQRARRPWRELGWPRWPDWSLTVTPEGSQRLHTRDR</sequence>
<dbReference type="RefSeq" id="WP_030312370.1">
    <property type="nucleotide sequence ID" value="NZ_CP048261.1"/>
</dbReference>
<dbReference type="GO" id="GO:0004719">
    <property type="term" value="F:protein-L-isoaspartate (D-aspartate) O-methyltransferase activity"/>
    <property type="evidence" value="ECO:0007669"/>
    <property type="project" value="UniProtKB-EC"/>
</dbReference>
<dbReference type="InterPro" id="IPR000682">
    <property type="entry name" value="PCMT"/>
</dbReference>
<accession>A0A8A1V384</accession>
<keyword evidence="5" id="KW-0963">Cytoplasm</keyword>
<comment type="similarity">
    <text evidence="2">Belongs to the methyltransferase superfamily. L-isoaspartyl/D-aspartyl protein methyltransferase family.</text>
</comment>
<evidence type="ECO:0000313" key="12">
    <source>
        <dbReference type="EMBL" id="QST85134.1"/>
    </source>
</evidence>
<dbReference type="EMBL" id="CP048261">
    <property type="protein sequence ID" value="QST85134.1"/>
    <property type="molecule type" value="Genomic_DNA"/>
</dbReference>